<organism evidence="5 6">
    <name type="scientific">Aspergillus mulundensis</name>
    <dbReference type="NCBI Taxonomy" id="1810919"/>
    <lineage>
        <taxon>Eukaryota</taxon>
        <taxon>Fungi</taxon>
        <taxon>Dikarya</taxon>
        <taxon>Ascomycota</taxon>
        <taxon>Pezizomycotina</taxon>
        <taxon>Eurotiomycetes</taxon>
        <taxon>Eurotiomycetidae</taxon>
        <taxon>Eurotiales</taxon>
        <taxon>Aspergillaceae</taxon>
        <taxon>Aspergillus</taxon>
        <taxon>Aspergillus subgen. Nidulantes</taxon>
    </lineage>
</organism>
<dbReference type="GO" id="GO:0016787">
    <property type="term" value="F:hydrolase activity"/>
    <property type="evidence" value="ECO:0007669"/>
    <property type="project" value="UniProtKB-KW"/>
</dbReference>
<name>A0A3D8Q8T7_9EURO</name>
<dbReference type="InterPro" id="IPR002018">
    <property type="entry name" value="CarbesteraseB"/>
</dbReference>
<evidence type="ECO:0000256" key="2">
    <source>
        <dbReference type="ARBA" id="ARBA00022801"/>
    </source>
</evidence>
<dbReference type="Proteomes" id="UP000256690">
    <property type="component" value="Unassembled WGS sequence"/>
</dbReference>
<dbReference type="SUPFAM" id="SSF53474">
    <property type="entry name" value="alpha/beta-Hydrolases"/>
    <property type="match status" value="1"/>
</dbReference>
<evidence type="ECO:0000256" key="1">
    <source>
        <dbReference type="ARBA" id="ARBA00005964"/>
    </source>
</evidence>
<evidence type="ECO:0000313" key="6">
    <source>
        <dbReference type="Proteomes" id="UP000256690"/>
    </source>
</evidence>
<dbReference type="AlphaFoldDB" id="A0A3D8Q8T7"/>
<dbReference type="Gene3D" id="3.40.50.1820">
    <property type="entry name" value="alpha/beta hydrolase"/>
    <property type="match status" value="1"/>
</dbReference>
<proteinExistence type="inferred from homology"/>
<dbReference type="InterPro" id="IPR019826">
    <property type="entry name" value="Carboxylesterase_B_AS"/>
</dbReference>
<evidence type="ECO:0000259" key="4">
    <source>
        <dbReference type="Pfam" id="PF00135"/>
    </source>
</evidence>
<evidence type="ECO:0000313" key="5">
    <source>
        <dbReference type="EMBL" id="RDW57854.1"/>
    </source>
</evidence>
<comment type="similarity">
    <text evidence="1 3">Belongs to the type-B carboxylesterase/lipase family.</text>
</comment>
<feature type="signal peptide" evidence="3">
    <location>
        <begin position="1"/>
        <end position="16"/>
    </location>
</feature>
<dbReference type="InterPro" id="IPR019819">
    <property type="entry name" value="Carboxylesterase_B_CS"/>
</dbReference>
<protein>
    <recommendedName>
        <fullName evidence="3">Carboxylic ester hydrolase</fullName>
        <ecNumber evidence="3">3.1.1.-</ecNumber>
    </recommendedName>
</protein>
<dbReference type="PROSITE" id="PS00122">
    <property type="entry name" value="CARBOXYLESTERASE_B_1"/>
    <property type="match status" value="1"/>
</dbReference>
<reference evidence="5 6" key="1">
    <citation type="journal article" date="2018" name="IMA Fungus">
        <title>IMA Genome-F 9: Draft genome sequence of Annulohypoxylon stygium, Aspergillus mulundensis, Berkeleyomyces basicola (syn. Thielaviopsis basicola), Ceratocystis smalleyi, two Cercospora beticola strains, Coleophoma cylindrospora, Fusarium fracticaudum, Phialophora cf. hyalina, and Morchella septimelata.</title>
        <authorList>
            <person name="Wingfield B.D."/>
            <person name="Bills G.F."/>
            <person name="Dong Y."/>
            <person name="Huang W."/>
            <person name="Nel W.J."/>
            <person name="Swalarsk-Parry B.S."/>
            <person name="Vaghefi N."/>
            <person name="Wilken P.M."/>
            <person name="An Z."/>
            <person name="de Beer Z.W."/>
            <person name="De Vos L."/>
            <person name="Chen L."/>
            <person name="Duong T.A."/>
            <person name="Gao Y."/>
            <person name="Hammerbacher A."/>
            <person name="Kikkert J.R."/>
            <person name="Li Y."/>
            <person name="Li H."/>
            <person name="Li K."/>
            <person name="Li Q."/>
            <person name="Liu X."/>
            <person name="Ma X."/>
            <person name="Naidoo K."/>
            <person name="Pethybridge S.J."/>
            <person name="Sun J."/>
            <person name="Steenkamp E.T."/>
            <person name="van der Nest M.A."/>
            <person name="van Wyk S."/>
            <person name="Wingfield M.J."/>
            <person name="Xiong C."/>
            <person name="Yue Q."/>
            <person name="Zhang X."/>
        </authorList>
    </citation>
    <scope>NUCLEOTIDE SEQUENCE [LARGE SCALE GENOMIC DNA]</scope>
    <source>
        <strain evidence="5 6">DSM 5745</strain>
    </source>
</reference>
<sequence>MKLLFFLASGSALVAATSFPVIETNYGPVKGAASPYRDGVTVYKGIPFAAAPTGSKRWTAPTAPDSWTDVLHATKFGPQCAQPYSEAGIFSSGKNSTSEDCLYLNIWTPTYNTTDTNAIQSMNLPIYFWIFGGRFEGGSGDVKTYDGTGLASKDIIVVTINYRLGAFGFLAHPELSQESGHNSSGNYGILDQQFALRWVQDNIAAFGGNASQVTVGGQSAGSASALDMMWSPLSAGLVAGVISESGARGPHDPATGGVATSYNTKDEAESFGVTFLATMNVSSIAELRQAPMADLIAQGQLTESDYYTGTPFESLYSGPPRWRPNIDGYVFPHGYGKSLSLKAHADVPILTGNNKNENDLQNGPSTVSEYKAFWTEVFQNYSSEFFSLYPATTASEASDLSNQLLLDIARVGTWEWAAEWAAGGAKSNVYTYFFTKAPAEDESMGVYHGAELWYTFNNIPYSDYSEVTWNTTDYEIEATVSDYWANFIRGGDPNGDGLAYFPPSSAANMTTMWLGEWCGAGPIAHSQARIAFLRRWMAQLHEY</sequence>
<dbReference type="RefSeq" id="XP_026598023.1">
    <property type="nucleotide sequence ID" value="XM_026753388.1"/>
</dbReference>
<dbReference type="PROSITE" id="PS00941">
    <property type="entry name" value="CARBOXYLESTERASE_B_2"/>
    <property type="match status" value="1"/>
</dbReference>
<dbReference type="STRING" id="1810919.A0A3D8Q8T7"/>
<dbReference type="GeneID" id="38121742"/>
<dbReference type="EC" id="3.1.1.-" evidence="3"/>
<dbReference type="PANTHER" id="PTHR11559">
    <property type="entry name" value="CARBOXYLESTERASE"/>
    <property type="match status" value="1"/>
</dbReference>
<keyword evidence="2 3" id="KW-0378">Hydrolase</keyword>
<dbReference type="OrthoDB" id="408631at2759"/>
<comment type="caution">
    <text evidence="5">The sequence shown here is derived from an EMBL/GenBank/DDBJ whole genome shotgun (WGS) entry which is preliminary data.</text>
</comment>
<dbReference type="EMBL" id="PVWQ01000026">
    <property type="protein sequence ID" value="RDW57854.1"/>
    <property type="molecule type" value="Genomic_DNA"/>
</dbReference>
<keyword evidence="3" id="KW-0732">Signal</keyword>
<dbReference type="InterPro" id="IPR050309">
    <property type="entry name" value="Type-B_Carboxylest/Lipase"/>
</dbReference>
<dbReference type="InterPro" id="IPR029058">
    <property type="entry name" value="AB_hydrolase_fold"/>
</dbReference>
<dbReference type="Pfam" id="PF00135">
    <property type="entry name" value="COesterase"/>
    <property type="match status" value="1"/>
</dbReference>
<keyword evidence="6" id="KW-1185">Reference proteome</keyword>
<accession>A0A3D8Q8T7</accession>
<gene>
    <name evidence="5" type="ORF">DSM5745_11372</name>
</gene>
<feature type="domain" description="Carboxylesterase type B" evidence="4">
    <location>
        <begin position="20"/>
        <end position="512"/>
    </location>
</feature>
<feature type="chain" id="PRO_5017497949" description="Carboxylic ester hydrolase" evidence="3">
    <location>
        <begin position="17"/>
        <end position="543"/>
    </location>
</feature>
<evidence type="ECO:0000256" key="3">
    <source>
        <dbReference type="RuleBase" id="RU361235"/>
    </source>
</evidence>